<name>A0A918BHP3_9ACTN</name>
<reference evidence="2" key="1">
    <citation type="journal article" date="2014" name="Int. J. Syst. Evol. Microbiol.">
        <title>Complete genome sequence of Corynebacterium casei LMG S-19264T (=DSM 44701T), isolated from a smear-ripened cheese.</title>
        <authorList>
            <consortium name="US DOE Joint Genome Institute (JGI-PGF)"/>
            <person name="Walter F."/>
            <person name="Albersmeier A."/>
            <person name="Kalinowski J."/>
            <person name="Ruckert C."/>
        </authorList>
    </citation>
    <scope>NUCLEOTIDE SEQUENCE</scope>
    <source>
        <strain evidence="2">JCM 4403</strain>
    </source>
</reference>
<dbReference type="PANTHER" id="PTHR36124">
    <property type="match status" value="1"/>
</dbReference>
<evidence type="ECO:0000313" key="2">
    <source>
        <dbReference type="EMBL" id="GGQ66446.1"/>
    </source>
</evidence>
<gene>
    <name evidence="2" type="ORF">GCM10010280_10600</name>
</gene>
<proteinExistence type="predicted"/>
<dbReference type="Proteomes" id="UP000656732">
    <property type="component" value="Unassembled WGS sequence"/>
</dbReference>
<protein>
    <submittedName>
        <fullName evidence="2">Peptidase</fullName>
    </submittedName>
</protein>
<evidence type="ECO:0000259" key="1">
    <source>
        <dbReference type="Pfam" id="PF09995"/>
    </source>
</evidence>
<organism evidence="2 3">
    <name type="scientific">Streptomyces pilosus</name>
    <dbReference type="NCBI Taxonomy" id="28893"/>
    <lineage>
        <taxon>Bacteria</taxon>
        <taxon>Bacillati</taxon>
        <taxon>Actinomycetota</taxon>
        <taxon>Actinomycetes</taxon>
        <taxon>Kitasatosporales</taxon>
        <taxon>Streptomycetaceae</taxon>
        <taxon>Streptomyces</taxon>
    </lineage>
</organism>
<keyword evidence="3" id="KW-1185">Reference proteome</keyword>
<dbReference type="AlphaFoldDB" id="A0A918BHP3"/>
<dbReference type="GO" id="GO:0016491">
    <property type="term" value="F:oxidoreductase activity"/>
    <property type="evidence" value="ECO:0007669"/>
    <property type="project" value="InterPro"/>
</dbReference>
<dbReference type="InterPro" id="IPR046366">
    <property type="entry name" value="MPAB"/>
</dbReference>
<dbReference type="InterPro" id="IPR018713">
    <property type="entry name" value="MPAB/Lcp_cat_dom"/>
</dbReference>
<feature type="domain" description="ER-bound oxygenase mpaB/mpaB'/Rubber oxygenase catalytic" evidence="1">
    <location>
        <begin position="60"/>
        <end position="241"/>
    </location>
</feature>
<dbReference type="PANTHER" id="PTHR36124:SF1">
    <property type="entry name" value="ER-BOUND OXYGENASE MPAB_MPAB'_RUBBER OXYGENASE CATALYTIC DOMAIN-CONTAINING PROTEIN"/>
    <property type="match status" value="1"/>
</dbReference>
<dbReference type="RefSeq" id="WP_189556100.1">
    <property type="nucleotide sequence ID" value="NZ_BMTE01000028.1"/>
</dbReference>
<dbReference type="EMBL" id="BMTU01000002">
    <property type="protein sequence ID" value="GGQ66446.1"/>
    <property type="molecule type" value="Genomic_DNA"/>
</dbReference>
<evidence type="ECO:0000313" key="3">
    <source>
        <dbReference type="Proteomes" id="UP000656732"/>
    </source>
</evidence>
<reference evidence="2" key="2">
    <citation type="submission" date="2020-09" db="EMBL/GenBank/DDBJ databases">
        <authorList>
            <person name="Sun Q."/>
            <person name="Ohkuma M."/>
        </authorList>
    </citation>
    <scope>NUCLEOTIDE SEQUENCE</scope>
    <source>
        <strain evidence="2">JCM 4403</strain>
    </source>
</reference>
<dbReference type="Pfam" id="PF09995">
    <property type="entry name" value="MPAB_Lcp_cat"/>
    <property type="match status" value="1"/>
</dbReference>
<comment type="caution">
    <text evidence="2">The sequence shown here is derived from an EMBL/GenBank/DDBJ whole genome shotgun (WGS) entry which is preliminary data.</text>
</comment>
<accession>A0A918BHP3</accession>
<sequence length="297" mass="34794">MGRYTRLRRIRTMDPRQDHEKIFVLLTRYEFPWDYLQGVSTAFLRDYGVPRISRLLDRTQEFERAGQRRYDDTLLFAHEMVRDGLDSPRGRATARHLNRIHGRYRIPNEDYLYVLATTVVGPKRWIDRYGWRPLSWQETESLALVGRRLGTMMGITGMPADYAGFERLLDSYEREMFAPDPANRRVAAATLRVMAAWYPRPLRPLAVRFTLALLDEPLLAALGFEPQPAWLRTAAHRVLRARAALVRLMPARPGWWAYRHRPRSYPFGWTLDDLGPHWAHGRPTEPLADETSPLEKR</sequence>